<sequence>MQARLTKADIHYWITSAIGIFIMLFFKFIPAPEPITPIGMEIIGIFIGMILLWSFIDPIWPSLLGILLLGCSSYASMNQILMNFLGDATVVQLIFMMILIGALVQSGLTDYIGRWFLTRKVINGKPWMFSFMVLLGVYALGATSSAFTPIFLFWPILYGIFKELGYKPKDKYPTLMLIAVVVIAIVGFSAAPFKDGPLILLNNYTTLSGNEINYTAFMGLTLPLSFLSIISIILLMKYILKPDVTLLKEVNTEMFNKNPLPPLNLKHKILSVAFIVYIIVMLLPGLLPADSPIRPFFNDNKYGFALAVVCILCFIKINGKFLIDYQSIANNHTQWSSIFIIGAALTIGNALTSDVTGVTPFLSKLLTPIFEGTGEITFIILVLILGLILTNFCNSVVIGIIFLPIILTFTQSMGIMPAPIIAIFIFVVLLGTITPAASPFSAIMHSNKSWLDSNDIYKYATLMTILILIITILVGIPLSNILF</sequence>
<evidence type="ECO:0000256" key="2">
    <source>
        <dbReference type="ARBA" id="ARBA00022692"/>
    </source>
</evidence>
<feature type="transmembrane region" description="Helical" evidence="5">
    <location>
        <begin position="302"/>
        <end position="323"/>
    </location>
</feature>
<dbReference type="GO" id="GO:0022857">
    <property type="term" value="F:transmembrane transporter activity"/>
    <property type="evidence" value="ECO:0007669"/>
    <property type="project" value="InterPro"/>
</dbReference>
<feature type="transmembrane region" description="Helical" evidence="5">
    <location>
        <begin position="212"/>
        <end position="236"/>
    </location>
</feature>
<gene>
    <name evidence="6" type="ORF">H8718_17685</name>
</gene>
<feature type="transmembrane region" description="Helical" evidence="5">
    <location>
        <begin position="42"/>
        <end position="69"/>
    </location>
</feature>
<keyword evidence="4 5" id="KW-0472">Membrane</keyword>
<name>A0A926IG95_9FIRM</name>
<dbReference type="EMBL" id="JACRSY010000046">
    <property type="protein sequence ID" value="MBC8581331.1"/>
    <property type="molecule type" value="Genomic_DNA"/>
</dbReference>
<comment type="subcellular location">
    <subcellularLocation>
        <location evidence="1">Membrane</location>
        <topology evidence="1">Multi-pass membrane protein</topology>
    </subcellularLocation>
</comment>
<dbReference type="PANTHER" id="PTHR10283:SF125">
    <property type="entry name" value="MG(2+)_CITRATE COMPLEX SECONDARY TRANSPORTER"/>
    <property type="match status" value="1"/>
</dbReference>
<organism evidence="6 7">
    <name type="scientific">Zhenhengia yiwuensis</name>
    <dbReference type="NCBI Taxonomy" id="2763666"/>
    <lineage>
        <taxon>Bacteria</taxon>
        <taxon>Bacillati</taxon>
        <taxon>Bacillota</taxon>
        <taxon>Clostridia</taxon>
        <taxon>Lachnospirales</taxon>
        <taxon>Lachnospiraceae</taxon>
        <taxon>Zhenhengia</taxon>
    </lineage>
</organism>
<keyword evidence="2 5" id="KW-0812">Transmembrane</keyword>
<keyword evidence="7" id="KW-1185">Reference proteome</keyword>
<feature type="transmembrane region" description="Helical" evidence="5">
    <location>
        <begin position="81"/>
        <end position="107"/>
    </location>
</feature>
<dbReference type="PANTHER" id="PTHR10283">
    <property type="entry name" value="SOLUTE CARRIER FAMILY 13 MEMBER"/>
    <property type="match status" value="1"/>
</dbReference>
<accession>A0A926IG95</accession>
<evidence type="ECO:0000256" key="4">
    <source>
        <dbReference type="ARBA" id="ARBA00023136"/>
    </source>
</evidence>
<keyword evidence="3 5" id="KW-1133">Transmembrane helix</keyword>
<evidence type="ECO:0000313" key="7">
    <source>
        <dbReference type="Proteomes" id="UP000655830"/>
    </source>
</evidence>
<feature type="transmembrane region" description="Helical" evidence="5">
    <location>
        <begin position="376"/>
        <end position="409"/>
    </location>
</feature>
<dbReference type="InterPro" id="IPR001898">
    <property type="entry name" value="SLC13A/DASS"/>
</dbReference>
<dbReference type="AlphaFoldDB" id="A0A926IG95"/>
<feature type="transmembrane region" description="Helical" evidence="5">
    <location>
        <begin position="421"/>
        <end position="444"/>
    </location>
</feature>
<protein>
    <submittedName>
        <fullName evidence="6">Anion permease</fullName>
    </submittedName>
</protein>
<dbReference type="RefSeq" id="WP_249334195.1">
    <property type="nucleotide sequence ID" value="NZ_JACRSY010000046.1"/>
</dbReference>
<reference evidence="6" key="1">
    <citation type="submission" date="2020-08" db="EMBL/GenBank/DDBJ databases">
        <title>Genome public.</title>
        <authorList>
            <person name="Liu C."/>
            <person name="Sun Q."/>
        </authorList>
    </citation>
    <scope>NUCLEOTIDE SEQUENCE</scope>
    <source>
        <strain evidence="6">NSJ-12</strain>
    </source>
</reference>
<dbReference type="GO" id="GO:0005886">
    <property type="term" value="C:plasma membrane"/>
    <property type="evidence" value="ECO:0007669"/>
    <property type="project" value="TreeGrafter"/>
</dbReference>
<feature type="transmembrane region" description="Helical" evidence="5">
    <location>
        <begin position="335"/>
        <end position="356"/>
    </location>
</feature>
<evidence type="ECO:0000256" key="5">
    <source>
        <dbReference type="SAM" id="Phobius"/>
    </source>
</evidence>
<comment type="caution">
    <text evidence="6">The sequence shown here is derived from an EMBL/GenBank/DDBJ whole genome shotgun (WGS) entry which is preliminary data.</text>
</comment>
<feature type="transmembrane region" description="Helical" evidence="5">
    <location>
        <begin position="456"/>
        <end position="478"/>
    </location>
</feature>
<feature type="transmembrane region" description="Helical" evidence="5">
    <location>
        <begin position="12"/>
        <end position="30"/>
    </location>
</feature>
<feature type="transmembrane region" description="Helical" evidence="5">
    <location>
        <begin position="127"/>
        <end position="160"/>
    </location>
</feature>
<evidence type="ECO:0000256" key="3">
    <source>
        <dbReference type="ARBA" id="ARBA00022989"/>
    </source>
</evidence>
<feature type="transmembrane region" description="Helical" evidence="5">
    <location>
        <begin position="172"/>
        <end position="192"/>
    </location>
</feature>
<feature type="transmembrane region" description="Helical" evidence="5">
    <location>
        <begin position="269"/>
        <end position="287"/>
    </location>
</feature>
<evidence type="ECO:0000313" key="6">
    <source>
        <dbReference type="EMBL" id="MBC8581331.1"/>
    </source>
</evidence>
<evidence type="ECO:0000256" key="1">
    <source>
        <dbReference type="ARBA" id="ARBA00004141"/>
    </source>
</evidence>
<dbReference type="Pfam" id="PF00939">
    <property type="entry name" value="Na_sulph_symp"/>
    <property type="match status" value="1"/>
</dbReference>
<proteinExistence type="predicted"/>
<dbReference type="Proteomes" id="UP000655830">
    <property type="component" value="Unassembled WGS sequence"/>
</dbReference>